<evidence type="ECO:0000256" key="3">
    <source>
        <dbReference type="ARBA" id="ARBA00022781"/>
    </source>
</evidence>
<evidence type="ECO:0000256" key="7">
    <source>
        <dbReference type="HAMAP-Rule" id="MF_01416"/>
    </source>
</evidence>
<name>A0A315ZG10_SEDFL</name>
<evidence type="ECO:0000256" key="2">
    <source>
        <dbReference type="ARBA" id="ARBA00022448"/>
    </source>
</evidence>
<dbReference type="EMBL" id="QGDO01000001">
    <property type="protein sequence ID" value="PWJ44093.1"/>
    <property type="molecule type" value="Genomic_DNA"/>
</dbReference>
<comment type="subcellular location">
    <subcellularLocation>
        <location evidence="7">Cell membrane</location>
        <topology evidence="7">Peripheral membrane protein</topology>
    </subcellularLocation>
    <subcellularLocation>
        <location evidence="1">Membrane</location>
    </subcellularLocation>
</comment>
<dbReference type="AlphaFoldDB" id="A0A315ZG10"/>
<dbReference type="OrthoDB" id="9802471at2"/>
<dbReference type="Proteomes" id="UP000245535">
    <property type="component" value="Unassembled WGS sequence"/>
</dbReference>
<evidence type="ECO:0000256" key="5">
    <source>
        <dbReference type="ARBA" id="ARBA00023136"/>
    </source>
</evidence>
<dbReference type="SUPFAM" id="SSF47928">
    <property type="entry name" value="N-terminal domain of the delta subunit of the F1F0-ATP synthase"/>
    <property type="match status" value="1"/>
</dbReference>
<keyword evidence="7" id="KW-0139">CF(1)</keyword>
<evidence type="ECO:0000256" key="4">
    <source>
        <dbReference type="ARBA" id="ARBA00023065"/>
    </source>
</evidence>
<keyword evidence="7" id="KW-1003">Cell membrane</keyword>
<keyword evidence="9" id="KW-1185">Reference proteome</keyword>
<dbReference type="Pfam" id="PF00213">
    <property type="entry name" value="OSCP"/>
    <property type="match status" value="1"/>
</dbReference>
<dbReference type="PANTHER" id="PTHR11910">
    <property type="entry name" value="ATP SYNTHASE DELTA CHAIN"/>
    <property type="match status" value="1"/>
</dbReference>
<evidence type="ECO:0000256" key="1">
    <source>
        <dbReference type="ARBA" id="ARBA00004370"/>
    </source>
</evidence>
<dbReference type="RefSeq" id="WP_109615612.1">
    <property type="nucleotide sequence ID" value="NZ_QGDO01000001.1"/>
</dbReference>
<dbReference type="Gene3D" id="1.10.520.20">
    <property type="entry name" value="N-terminal domain of the delta subunit of the F1F0-ATP synthase"/>
    <property type="match status" value="1"/>
</dbReference>
<organism evidence="8 9">
    <name type="scientific">Sediminitomix flava</name>
    <dbReference type="NCBI Taxonomy" id="379075"/>
    <lineage>
        <taxon>Bacteria</taxon>
        <taxon>Pseudomonadati</taxon>
        <taxon>Bacteroidota</taxon>
        <taxon>Cytophagia</taxon>
        <taxon>Cytophagales</taxon>
        <taxon>Flammeovirgaceae</taxon>
        <taxon>Sediminitomix</taxon>
    </lineage>
</organism>
<gene>
    <name evidence="7" type="primary">atpH</name>
    <name evidence="8" type="ORF">BC781_101443</name>
</gene>
<comment type="caution">
    <text evidence="8">The sequence shown here is derived from an EMBL/GenBank/DDBJ whole genome shotgun (WGS) entry which is preliminary data.</text>
</comment>
<evidence type="ECO:0000313" key="8">
    <source>
        <dbReference type="EMBL" id="PWJ44093.1"/>
    </source>
</evidence>
<sequence>MSANTRAAQRYAKSLITMAKDQGKLEVVKQDFTEVKDTLLASRELRVVLSNPIISSEKKNEILEGLFKATLDPISADFLKLVSFKGREAILLSISEAVINEYNALHEIQVAKVSTPFELNESLKSSFVQMVTKYSGKEKVLLDTEVDKELIGGFVLNIGDDLKIDRSVKSKLNQLKAQLV</sequence>
<comment type="similarity">
    <text evidence="7">Belongs to the ATPase delta chain family.</text>
</comment>
<dbReference type="HAMAP" id="MF_01416">
    <property type="entry name" value="ATP_synth_delta_bact"/>
    <property type="match status" value="1"/>
</dbReference>
<evidence type="ECO:0000313" key="9">
    <source>
        <dbReference type="Proteomes" id="UP000245535"/>
    </source>
</evidence>
<dbReference type="PROSITE" id="PS00389">
    <property type="entry name" value="ATPASE_DELTA"/>
    <property type="match status" value="1"/>
</dbReference>
<proteinExistence type="inferred from homology"/>
<reference evidence="8 9" key="1">
    <citation type="submission" date="2018-03" db="EMBL/GenBank/DDBJ databases">
        <title>Genomic Encyclopedia of Archaeal and Bacterial Type Strains, Phase II (KMG-II): from individual species to whole genera.</title>
        <authorList>
            <person name="Goeker M."/>
        </authorList>
    </citation>
    <scope>NUCLEOTIDE SEQUENCE [LARGE SCALE GENOMIC DNA]</scope>
    <source>
        <strain evidence="8 9">DSM 28229</strain>
    </source>
</reference>
<dbReference type="InterPro" id="IPR026015">
    <property type="entry name" value="ATP_synth_OSCP/delta_N_sf"/>
</dbReference>
<dbReference type="GO" id="GO:0045259">
    <property type="term" value="C:proton-transporting ATP synthase complex"/>
    <property type="evidence" value="ECO:0007669"/>
    <property type="project" value="UniProtKB-KW"/>
</dbReference>
<protein>
    <recommendedName>
        <fullName evidence="7">ATP synthase subunit delta</fullName>
    </recommendedName>
    <alternativeName>
        <fullName evidence="7">ATP synthase F(1) sector subunit delta</fullName>
    </alternativeName>
    <alternativeName>
        <fullName evidence="7">F-type ATPase subunit delta</fullName>
        <shortName evidence="7">F-ATPase subunit delta</shortName>
    </alternativeName>
</protein>
<dbReference type="NCBIfam" id="TIGR01145">
    <property type="entry name" value="ATP_synt_delta"/>
    <property type="match status" value="1"/>
</dbReference>
<keyword evidence="2 7" id="KW-0813">Transport</keyword>
<comment type="function">
    <text evidence="7">This protein is part of the stalk that links CF(0) to CF(1). It either transmits conformational changes from CF(0) to CF(1) or is implicated in proton conduction.</text>
</comment>
<keyword evidence="6 7" id="KW-0066">ATP synthesis</keyword>
<comment type="function">
    <text evidence="7">F(1)F(0) ATP synthase produces ATP from ADP in the presence of a proton or sodium gradient. F-type ATPases consist of two structural domains, F(1) containing the extramembraneous catalytic core and F(0) containing the membrane proton channel, linked together by a central stalk and a peripheral stalk. During catalysis, ATP synthesis in the catalytic domain of F(1) is coupled via a rotary mechanism of the central stalk subunits to proton translocation.</text>
</comment>
<dbReference type="PRINTS" id="PR00125">
    <property type="entry name" value="ATPASEDELTA"/>
</dbReference>
<keyword evidence="3 7" id="KW-0375">Hydrogen ion transport</keyword>
<keyword evidence="5 7" id="KW-0472">Membrane</keyword>
<dbReference type="InterPro" id="IPR000711">
    <property type="entry name" value="ATPase_OSCP/dsu"/>
</dbReference>
<evidence type="ECO:0000256" key="6">
    <source>
        <dbReference type="ARBA" id="ARBA00023310"/>
    </source>
</evidence>
<dbReference type="GO" id="GO:0046933">
    <property type="term" value="F:proton-transporting ATP synthase activity, rotational mechanism"/>
    <property type="evidence" value="ECO:0007669"/>
    <property type="project" value="UniProtKB-UniRule"/>
</dbReference>
<accession>A0A315ZG10</accession>
<dbReference type="InterPro" id="IPR020781">
    <property type="entry name" value="ATPase_OSCP/d_CS"/>
</dbReference>
<dbReference type="GO" id="GO:0005886">
    <property type="term" value="C:plasma membrane"/>
    <property type="evidence" value="ECO:0007669"/>
    <property type="project" value="UniProtKB-SubCell"/>
</dbReference>
<keyword evidence="4 7" id="KW-0406">Ion transport</keyword>